<evidence type="ECO:0000313" key="3">
    <source>
        <dbReference type="Proteomes" id="UP001226160"/>
    </source>
</evidence>
<feature type="signal peptide" evidence="1">
    <location>
        <begin position="1"/>
        <end position="29"/>
    </location>
</feature>
<dbReference type="AlphaFoldDB" id="A0AAP4BVK5"/>
<reference evidence="2" key="1">
    <citation type="submission" date="2023-05" db="EMBL/GenBank/DDBJ databases">
        <title>Metabolic capabilities are highly conserved among human nasal-associated Corynebacterium species in pangenomic analyses.</title>
        <authorList>
            <person name="Tran T.H."/>
            <person name="Roberts A.Q."/>
            <person name="Escapa I.F."/>
            <person name="Gao W."/>
            <person name="Conlan S."/>
            <person name="Kong H."/>
            <person name="Segre J.A."/>
            <person name="Kelly M.S."/>
            <person name="Lemon K.P."/>
        </authorList>
    </citation>
    <scope>NUCLEOTIDE SEQUENCE</scope>
    <source>
        <strain evidence="2">KPL2654</strain>
    </source>
</reference>
<name>A0AAP4BVK5_9CORY</name>
<accession>A0AAP4BVK5</accession>
<protein>
    <submittedName>
        <fullName evidence="2">HtaA protein</fullName>
    </submittedName>
</protein>
<dbReference type="Proteomes" id="UP001226160">
    <property type="component" value="Unassembled WGS sequence"/>
</dbReference>
<dbReference type="EMBL" id="JASNVP010000014">
    <property type="protein sequence ID" value="MDK4327012.1"/>
    <property type="molecule type" value="Genomic_DNA"/>
</dbReference>
<organism evidence="2 3">
    <name type="scientific">Corynebacterium propinquum</name>
    <dbReference type="NCBI Taxonomy" id="43769"/>
    <lineage>
        <taxon>Bacteria</taxon>
        <taxon>Bacillati</taxon>
        <taxon>Actinomycetota</taxon>
        <taxon>Actinomycetes</taxon>
        <taxon>Mycobacteriales</taxon>
        <taxon>Corynebacteriaceae</taxon>
        <taxon>Corynebacterium</taxon>
    </lineage>
</organism>
<gene>
    <name evidence="2" type="ORF">QPX54_10925</name>
</gene>
<evidence type="ECO:0000256" key="1">
    <source>
        <dbReference type="SAM" id="SignalP"/>
    </source>
</evidence>
<keyword evidence="1" id="KW-0732">Signal</keyword>
<comment type="caution">
    <text evidence="2">The sequence shown here is derived from an EMBL/GenBank/DDBJ whole genome shotgun (WGS) entry which is preliminary data.</text>
</comment>
<sequence length="345" mass="36533">MNAHRPFRTRSLSAAVLTLALGASTLVPGTPEITPNAHAATPVVPDDLPIFPKVSENPQVTVTFEDGTPVEGATVHRGDVLLVHGTGFSPEANQGGFPFPVPPGVPNGLFALYGAFPAHWKPSEGAAPSTRTHPHDRMAWVMPEGTLESIPAGAIDMRRSIARQEQPMHADGSFTARIVVDPPETTPGDNWGVYVYPGAGSINASEEFYIPVNYSPEPGPNTPPAPQPDLLVDADLAFRFAEITNGGVNAKNGATKVDERRVSFTRDAAAENGDGVRKYKGTVITTARFTLAEVAVADPWLTPQPDGSYLVSGLISRSYNVGADEMVRMPLGLITAAQAADQVRG</sequence>
<evidence type="ECO:0000313" key="2">
    <source>
        <dbReference type="EMBL" id="MDK4327012.1"/>
    </source>
</evidence>
<feature type="chain" id="PRO_5043036756" evidence="1">
    <location>
        <begin position="30"/>
        <end position="345"/>
    </location>
</feature>
<dbReference type="RefSeq" id="WP_238635784.1">
    <property type="nucleotide sequence ID" value="NZ_CP100361.1"/>
</dbReference>
<proteinExistence type="predicted"/>